<evidence type="ECO:0000256" key="16">
    <source>
        <dbReference type="PIRSR" id="PIRSR600829-2"/>
    </source>
</evidence>
<dbReference type="Pfam" id="PF01219">
    <property type="entry name" value="DAGK_prokar"/>
    <property type="match status" value="1"/>
</dbReference>
<evidence type="ECO:0000256" key="4">
    <source>
        <dbReference type="ARBA" id="ARBA00022516"/>
    </source>
</evidence>
<dbReference type="STRING" id="643648.Slip_1637"/>
<dbReference type="Proteomes" id="UP000000378">
    <property type="component" value="Chromosome"/>
</dbReference>
<dbReference type="PANTHER" id="PTHR34299">
    <property type="entry name" value="DIACYLGLYCEROL KINASE"/>
    <property type="match status" value="1"/>
</dbReference>
<dbReference type="OrthoDB" id="9789934at2"/>
<feature type="binding site" evidence="17">
    <location>
        <position position="72"/>
    </location>
    <ligand>
        <name>ATP</name>
        <dbReference type="ChEBI" id="CHEBI:30616"/>
    </ligand>
</feature>
<keyword evidence="21" id="KW-1185">Reference proteome</keyword>
<comment type="subcellular location">
    <subcellularLocation>
        <location evidence="1">Cell membrane</location>
        <topology evidence="1">Multi-pass membrane protein</topology>
    </subcellularLocation>
</comment>
<evidence type="ECO:0000256" key="1">
    <source>
        <dbReference type="ARBA" id="ARBA00004651"/>
    </source>
</evidence>
<evidence type="ECO:0000256" key="7">
    <source>
        <dbReference type="ARBA" id="ARBA00022741"/>
    </source>
</evidence>
<keyword evidence="18" id="KW-0460">Magnesium</keyword>
<evidence type="ECO:0000256" key="19">
    <source>
        <dbReference type="SAM" id="Phobius"/>
    </source>
</evidence>
<gene>
    <name evidence="20" type="ordered locus">Slip_1637</name>
</gene>
<keyword evidence="18" id="KW-0479">Metal-binding</keyword>
<feature type="binding site" evidence="16">
    <location>
        <position position="65"/>
    </location>
    <ligand>
        <name>substrate</name>
    </ligand>
</feature>
<dbReference type="EMBL" id="CP002048">
    <property type="protein sequence ID" value="ADI02396.1"/>
    <property type="molecule type" value="Genomic_DNA"/>
</dbReference>
<evidence type="ECO:0000256" key="8">
    <source>
        <dbReference type="ARBA" id="ARBA00022777"/>
    </source>
</evidence>
<keyword evidence="13" id="KW-0594">Phospholipid biosynthesis</keyword>
<keyword evidence="5" id="KW-0808">Transferase</keyword>
<dbReference type="PANTHER" id="PTHR34299:SF1">
    <property type="entry name" value="DIACYLGLYCEROL KINASE"/>
    <property type="match status" value="1"/>
</dbReference>
<dbReference type="InterPro" id="IPR036945">
    <property type="entry name" value="DAGK_sf"/>
</dbReference>
<dbReference type="GO" id="GO:0046872">
    <property type="term" value="F:metal ion binding"/>
    <property type="evidence" value="ECO:0007669"/>
    <property type="project" value="UniProtKB-KW"/>
</dbReference>
<feature type="binding site" evidence="18">
    <location>
        <position position="72"/>
    </location>
    <ligand>
        <name>a divalent metal cation</name>
        <dbReference type="ChEBI" id="CHEBI:60240"/>
    </ligand>
</feature>
<accession>D7CNW1</accession>
<evidence type="ECO:0000256" key="18">
    <source>
        <dbReference type="PIRSR" id="PIRSR600829-4"/>
    </source>
</evidence>
<dbReference type="HOGENOM" id="CLU_112343_2_1_9"/>
<name>D7CNW1_SYNLT</name>
<keyword evidence="9 17" id="KW-0067">ATP-binding</keyword>
<comment type="cofactor">
    <cofactor evidence="18">
        <name>Mg(2+)</name>
        <dbReference type="ChEBI" id="CHEBI:18420"/>
    </cofactor>
    <text evidence="18">Mn(2+), Zn(2+), Cd(2+) and Co(2+) support activity to lesser extents.</text>
</comment>
<dbReference type="InterPro" id="IPR033717">
    <property type="entry name" value="UDPK"/>
</dbReference>
<evidence type="ECO:0000256" key="5">
    <source>
        <dbReference type="ARBA" id="ARBA00022679"/>
    </source>
</evidence>
<feature type="transmembrane region" description="Helical" evidence="19">
    <location>
        <begin position="51"/>
        <end position="71"/>
    </location>
</feature>
<feature type="active site" description="Proton acceptor" evidence="15">
    <location>
        <position position="65"/>
    </location>
</feature>
<keyword evidence="8 20" id="KW-0418">Kinase</keyword>
<evidence type="ECO:0000256" key="3">
    <source>
        <dbReference type="ARBA" id="ARBA00022475"/>
    </source>
</evidence>
<dbReference type="RefSeq" id="WP_013175798.1">
    <property type="nucleotide sequence ID" value="NC_014220.1"/>
</dbReference>
<organism evidence="20 21">
    <name type="scientific">Syntrophothermus lipocalidus (strain DSM 12680 / TGB-C1)</name>
    <dbReference type="NCBI Taxonomy" id="643648"/>
    <lineage>
        <taxon>Bacteria</taxon>
        <taxon>Bacillati</taxon>
        <taxon>Bacillota</taxon>
        <taxon>Clostridia</taxon>
        <taxon>Eubacteriales</taxon>
        <taxon>Syntrophomonadaceae</taxon>
        <taxon>Syntrophothermus</taxon>
    </lineage>
</organism>
<dbReference type="GO" id="GO:0005886">
    <property type="term" value="C:plasma membrane"/>
    <property type="evidence" value="ECO:0007669"/>
    <property type="project" value="UniProtKB-SubCell"/>
</dbReference>
<dbReference type="CDD" id="cd14265">
    <property type="entry name" value="UDPK_IM_like"/>
    <property type="match status" value="1"/>
</dbReference>
<reference evidence="20 21" key="2">
    <citation type="journal article" date="2010" name="Stand. Genomic Sci.">
        <title>Complete genome sequence of Syntrophothermus lipocalidus type strain (TGB-C1).</title>
        <authorList>
            <person name="Djao O.D."/>
            <person name="Zhang X."/>
            <person name="Lucas S."/>
            <person name="Lapidus A."/>
            <person name="Del Rio T.G."/>
            <person name="Nolan M."/>
            <person name="Tice H."/>
            <person name="Cheng J.F."/>
            <person name="Han C."/>
            <person name="Tapia R."/>
            <person name="Goodwin L."/>
            <person name="Pitluck S."/>
            <person name="Liolios K."/>
            <person name="Ivanova N."/>
            <person name="Mavromatis K."/>
            <person name="Mikhailova N."/>
            <person name="Ovchinnikova G."/>
            <person name="Pati A."/>
            <person name="Brambilla E."/>
            <person name="Chen A."/>
            <person name="Palaniappan K."/>
            <person name="Land M."/>
            <person name="Hauser L."/>
            <person name="Chang Y.J."/>
            <person name="Jeffries C.D."/>
            <person name="Rohde M."/>
            <person name="Sikorski J."/>
            <person name="Spring S."/>
            <person name="Goker M."/>
            <person name="Detter J.C."/>
            <person name="Woyke T."/>
            <person name="Bristow J."/>
            <person name="Eisen J.A."/>
            <person name="Markowitz V."/>
            <person name="Hugenholtz P."/>
            <person name="Kyrpides N.C."/>
            <person name="Klenk H.P."/>
        </authorList>
    </citation>
    <scope>NUCLEOTIDE SEQUENCE [LARGE SCALE GENOMIC DNA]</scope>
    <source>
        <strain evidence="21">DSM 12680 / TGB-C1</strain>
    </source>
</reference>
<evidence type="ECO:0000256" key="10">
    <source>
        <dbReference type="ARBA" id="ARBA00022989"/>
    </source>
</evidence>
<feature type="transmembrane region" description="Helical" evidence="19">
    <location>
        <begin position="92"/>
        <end position="112"/>
    </location>
</feature>
<keyword evidence="3" id="KW-1003">Cell membrane</keyword>
<keyword evidence="6 19" id="KW-0812">Transmembrane</keyword>
<keyword evidence="10 19" id="KW-1133">Transmembrane helix</keyword>
<dbReference type="KEGG" id="slp:Slip_1637"/>
<keyword evidence="4" id="KW-0444">Lipid biosynthesis</keyword>
<evidence type="ECO:0000256" key="6">
    <source>
        <dbReference type="ARBA" id="ARBA00022692"/>
    </source>
</evidence>
<dbReference type="GO" id="GO:0008654">
    <property type="term" value="P:phospholipid biosynthetic process"/>
    <property type="evidence" value="ECO:0007669"/>
    <property type="project" value="UniProtKB-KW"/>
</dbReference>
<keyword evidence="14" id="KW-1208">Phospholipid metabolism</keyword>
<evidence type="ECO:0000313" key="21">
    <source>
        <dbReference type="Proteomes" id="UP000000378"/>
    </source>
</evidence>
<evidence type="ECO:0000313" key="20">
    <source>
        <dbReference type="EMBL" id="ADI02396.1"/>
    </source>
</evidence>
<proteinExistence type="inferred from homology"/>
<protein>
    <submittedName>
        <fullName evidence="20">Diacylglycerol kinase</fullName>
    </submittedName>
</protein>
<feature type="transmembrane region" description="Helical" evidence="19">
    <location>
        <begin position="29"/>
        <end position="45"/>
    </location>
</feature>
<evidence type="ECO:0000256" key="12">
    <source>
        <dbReference type="ARBA" id="ARBA00023136"/>
    </source>
</evidence>
<sequence length="121" mass="13377">MKNRNLKESFNCAWAGIISAFLTQRNMRWHGLAAVAAVTLGWALHIERWEWGLLSFTIFLVLIAEVMNTAVEKTVDLYTDAYHPVAREAKNIAAGAVLLAAVAAVVTGIIIFGPRFIDYLS</sequence>
<reference evidence="21" key="1">
    <citation type="journal article" date="2010" name="Stand. Genomic Sci.">
        <title>Complete genome sequence of Syntrophothermus lipocalidus type strain (TGB-C1T).</title>
        <authorList>
            <consortium name="US DOE Joint Genome Institute (JGI-PGF)"/>
            <person name="Djao O."/>
            <person name="Zhang X."/>
            <person name="Lucas S."/>
            <person name="Lapidus A."/>
            <person name="Glavina Del Rio T."/>
            <person name="Nolan M."/>
            <person name="Tice H."/>
            <person name="Cheng J."/>
            <person name="Han C."/>
            <person name="Tapia R."/>
            <person name="Goodwin L."/>
            <person name="Pitluck S."/>
            <person name="Liolios K."/>
            <person name="Ivanova N."/>
            <person name="Mavromatis K."/>
            <person name="Mikhailova N."/>
            <person name="Ovchinnikova G."/>
            <person name="Pati A."/>
            <person name="Brambilla E."/>
            <person name="Chen A."/>
            <person name="Palaniappan K."/>
            <person name="Land M."/>
            <person name="Hauser L."/>
            <person name="Chang Y."/>
            <person name="Jeffries C."/>
            <person name="Rohde M."/>
            <person name="Sikorski J."/>
            <person name="Spring S."/>
            <person name="Goker M."/>
            <person name="Detter J."/>
            <person name="Woyke T."/>
            <person name="Bristow J."/>
            <person name="Eisen J."/>
            <person name="Markowitz V."/>
            <person name="Hugenholtz P."/>
            <person name="Kyrpides N."/>
            <person name="Klenk H."/>
        </authorList>
    </citation>
    <scope>NUCLEOTIDE SEQUENCE [LARGE SCALE GENOMIC DNA]</scope>
    <source>
        <strain evidence="21">DSM 12680 / TGB-C1</strain>
    </source>
</reference>
<keyword evidence="7 17" id="KW-0547">Nucleotide-binding</keyword>
<dbReference type="PROSITE" id="PS01069">
    <property type="entry name" value="DAGK_PROKAR"/>
    <property type="match status" value="1"/>
</dbReference>
<dbReference type="InterPro" id="IPR000829">
    <property type="entry name" value="DAGK"/>
</dbReference>
<dbReference type="Gene3D" id="1.10.287.3610">
    <property type="match status" value="1"/>
</dbReference>
<evidence type="ECO:0000256" key="2">
    <source>
        <dbReference type="ARBA" id="ARBA00005967"/>
    </source>
</evidence>
<evidence type="ECO:0000256" key="15">
    <source>
        <dbReference type="PIRSR" id="PIRSR600829-1"/>
    </source>
</evidence>
<keyword evidence="11" id="KW-0443">Lipid metabolism</keyword>
<dbReference type="GO" id="GO:0005524">
    <property type="term" value="F:ATP binding"/>
    <property type="evidence" value="ECO:0007669"/>
    <property type="project" value="UniProtKB-KW"/>
</dbReference>
<keyword evidence="12 19" id="KW-0472">Membrane</keyword>
<evidence type="ECO:0000256" key="14">
    <source>
        <dbReference type="ARBA" id="ARBA00023264"/>
    </source>
</evidence>
<evidence type="ECO:0000256" key="11">
    <source>
        <dbReference type="ARBA" id="ARBA00023098"/>
    </source>
</evidence>
<dbReference type="GO" id="GO:0016301">
    <property type="term" value="F:kinase activity"/>
    <property type="evidence" value="ECO:0007669"/>
    <property type="project" value="UniProtKB-KW"/>
</dbReference>
<comment type="similarity">
    <text evidence="2">Belongs to the bacterial diacylglycerol kinase family.</text>
</comment>
<dbReference type="AlphaFoldDB" id="D7CNW1"/>
<evidence type="ECO:0000256" key="17">
    <source>
        <dbReference type="PIRSR" id="PIRSR600829-3"/>
    </source>
</evidence>
<evidence type="ECO:0000256" key="13">
    <source>
        <dbReference type="ARBA" id="ARBA00023209"/>
    </source>
</evidence>
<dbReference type="eggNOG" id="COG0818">
    <property type="taxonomic scope" value="Bacteria"/>
</dbReference>
<evidence type="ECO:0000256" key="9">
    <source>
        <dbReference type="ARBA" id="ARBA00022840"/>
    </source>
</evidence>